<reference evidence="1 2" key="1">
    <citation type="submission" date="2019-08" db="EMBL/GenBank/DDBJ databases">
        <authorList>
            <person name="Peeters C."/>
        </authorList>
    </citation>
    <scope>NUCLEOTIDE SEQUENCE [LARGE SCALE GENOMIC DNA]</scope>
    <source>
        <strain evidence="1 2">LMG 31116</strain>
    </source>
</reference>
<protein>
    <submittedName>
        <fullName evidence="1">Uncharacterized protein</fullName>
    </submittedName>
</protein>
<evidence type="ECO:0000313" key="1">
    <source>
        <dbReference type="EMBL" id="VVD71319.1"/>
    </source>
</evidence>
<organism evidence="1 2">
    <name type="scientific">Pandoraea morbifera</name>
    <dbReference type="NCBI Taxonomy" id="2508300"/>
    <lineage>
        <taxon>Bacteria</taxon>
        <taxon>Pseudomonadati</taxon>
        <taxon>Pseudomonadota</taxon>
        <taxon>Betaproteobacteria</taxon>
        <taxon>Burkholderiales</taxon>
        <taxon>Burkholderiaceae</taxon>
        <taxon>Pandoraea</taxon>
    </lineage>
</organism>
<proteinExistence type="predicted"/>
<dbReference type="RefSeq" id="WP_150565399.1">
    <property type="nucleotide sequence ID" value="NZ_CABPSD010000001.1"/>
</dbReference>
<dbReference type="AlphaFoldDB" id="A0A5E4SBB3"/>
<gene>
    <name evidence="1" type="ORF">PMO31116_00624</name>
</gene>
<evidence type="ECO:0000313" key="2">
    <source>
        <dbReference type="Proteomes" id="UP000368474"/>
    </source>
</evidence>
<sequence>MSHITPSYRGFRLETLVFHDPAGDPNGRKHERLLAVSVRISPVDAEDRAPSDDSRVFRLESVLFDSIGDARRAGDEYGRSLVDGFFDRSAAQA</sequence>
<name>A0A5E4SBB3_9BURK</name>
<dbReference type="Proteomes" id="UP000368474">
    <property type="component" value="Unassembled WGS sequence"/>
</dbReference>
<keyword evidence="2" id="KW-1185">Reference proteome</keyword>
<accession>A0A5E4SBB3</accession>
<dbReference type="EMBL" id="CABPSD010000001">
    <property type="protein sequence ID" value="VVD71319.1"/>
    <property type="molecule type" value="Genomic_DNA"/>
</dbReference>